<evidence type="ECO:0000313" key="1">
    <source>
        <dbReference type="EMBL" id="MBD8019162.1"/>
    </source>
</evidence>
<organism evidence="1 2">
    <name type="scientific">Kaistella pullorum</name>
    <dbReference type="NCBI Taxonomy" id="2763074"/>
    <lineage>
        <taxon>Bacteria</taxon>
        <taxon>Pseudomonadati</taxon>
        <taxon>Bacteroidota</taxon>
        <taxon>Flavobacteriia</taxon>
        <taxon>Flavobacteriales</taxon>
        <taxon>Weeksellaceae</taxon>
        <taxon>Chryseobacterium group</taxon>
        <taxon>Kaistella</taxon>
    </lineage>
</organism>
<protein>
    <submittedName>
        <fullName evidence="1">Uncharacterized protein</fullName>
    </submittedName>
</protein>
<dbReference type="Proteomes" id="UP000626242">
    <property type="component" value="Unassembled WGS sequence"/>
</dbReference>
<dbReference type="Pfam" id="PF18928">
    <property type="entry name" value="DUF5677"/>
    <property type="match status" value="1"/>
</dbReference>
<accession>A0ABR8WQE3</accession>
<reference evidence="1 2" key="1">
    <citation type="submission" date="2020-08" db="EMBL/GenBank/DDBJ databases">
        <title>A Genomic Blueprint of the Chicken Gut Microbiome.</title>
        <authorList>
            <person name="Gilroy R."/>
            <person name="Ravi A."/>
            <person name="Getino M."/>
            <person name="Pursley I."/>
            <person name="Horton D.L."/>
            <person name="Alikhan N.-F."/>
            <person name="Baker D."/>
            <person name="Gharbi K."/>
            <person name="Hall N."/>
            <person name="Watson M."/>
            <person name="Adriaenssens E.M."/>
            <person name="Foster-Nyarko E."/>
            <person name="Jarju S."/>
            <person name="Secka A."/>
            <person name="Antonio M."/>
            <person name="Oren A."/>
            <person name="Chaudhuri R."/>
            <person name="La Ragione R.M."/>
            <person name="Hildebrand F."/>
            <person name="Pallen M.J."/>
        </authorList>
    </citation>
    <scope>NUCLEOTIDE SEQUENCE [LARGE SCALE GENOMIC DNA]</scope>
    <source>
        <strain evidence="1 2">Sa1CVA4</strain>
    </source>
</reference>
<gene>
    <name evidence="1" type="ORF">H9628_11855</name>
</gene>
<dbReference type="RefSeq" id="WP_251834357.1">
    <property type="nucleotide sequence ID" value="NZ_JACSPS010000021.1"/>
</dbReference>
<comment type="caution">
    <text evidence="1">The sequence shown here is derived from an EMBL/GenBank/DDBJ whole genome shotgun (WGS) entry which is preliminary data.</text>
</comment>
<dbReference type="InterPro" id="IPR043733">
    <property type="entry name" value="DUF5677"/>
</dbReference>
<evidence type="ECO:0000313" key="2">
    <source>
        <dbReference type="Proteomes" id="UP000626242"/>
    </source>
</evidence>
<keyword evidence="2" id="KW-1185">Reference proteome</keyword>
<sequence>MDKRETLLLLETLRKKDFSSLKISLLRASNLLFNYIQEVKELNPIIKEREVYIETLLIKIAAAQNSINSLVNPSILDVNNKKASIIDYASILILTRSIFETYLTLEYLFLSDVEDDELEFRFKLWRMSGFMVRQNTIGENPLFTEKLTREKIEIDKTKREIISSKYYGQIKKMKNRLETYGIARIISWTQLIEKSRLRTKLFVGFYQLYSNYAHSEFISVIQLNEFGINSDSKNSIEMINSALFCNRLLIYSALYSLQKRYSYSDAIISNFDEKTKFEIDFWFGMATD</sequence>
<proteinExistence type="predicted"/>
<name>A0ABR8WQE3_9FLAO</name>
<dbReference type="EMBL" id="JACSPS010000021">
    <property type="protein sequence ID" value="MBD8019162.1"/>
    <property type="molecule type" value="Genomic_DNA"/>
</dbReference>